<evidence type="ECO:0000256" key="1">
    <source>
        <dbReference type="SAM" id="Phobius"/>
    </source>
</evidence>
<name>A0ABW5ADU6_9BRAD</name>
<evidence type="ECO:0000313" key="3">
    <source>
        <dbReference type="Proteomes" id="UP001597314"/>
    </source>
</evidence>
<reference evidence="3" key="1">
    <citation type="journal article" date="2019" name="Int. J. Syst. Evol. Microbiol.">
        <title>The Global Catalogue of Microorganisms (GCM) 10K type strain sequencing project: providing services to taxonomists for standard genome sequencing and annotation.</title>
        <authorList>
            <consortium name="The Broad Institute Genomics Platform"/>
            <consortium name="The Broad Institute Genome Sequencing Center for Infectious Disease"/>
            <person name="Wu L."/>
            <person name="Ma J."/>
        </authorList>
    </citation>
    <scope>NUCLEOTIDE SEQUENCE [LARGE SCALE GENOMIC DNA]</scope>
    <source>
        <strain evidence="3">CGMCC 1.6774</strain>
    </source>
</reference>
<keyword evidence="1" id="KW-0472">Membrane</keyword>
<organism evidence="2 3">
    <name type="scientific">Rhodoplanes azumiensis</name>
    <dbReference type="NCBI Taxonomy" id="1897628"/>
    <lineage>
        <taxon>Bacteria</taxon>
        <taxon>Pseudomonadati</taxon>
        <taxon>Pseudomonadota</taxon>
        <taxon>Alphaproteobacteria</taxon>
        <taxon>Hyphomicrobiales</taxon>
        <taxon>Nitrobacteraceae</taxon>
        <taxon>Rhodoplanes</taxon>
    </lineage>
</organism>
<feature type="transmembrane region" description="Helical" evidence="1">
    <location>
        <begin position="16"/>
        <end position="34"/>
    </location>
</feature>
<sequence>MPTERSERRARLRSELALPFLVVATVAGGLWLAAPTALDSAGLLLDQNDPVRLADRAVDKALTPAVARREIEAALAAGDADLARSFVELARSRAIALDPGLLARVAEAGTAAAQAARTAKSFGMGLVTGEPEDGAGLAGTLLGDLFVFGDVRDAVREGGRLATGAEADELVLGLACVGLAVTAGTYVSLGVAAPARAGVSVVKAAWKTGKMGAGLAAFTARSLHGVVDLAQARRAVSASALLQPTVAARGLKAAVKLDKAEPLVDLVRDAGKVQAKAGTRAALDGLKLAEGPKDVARLARIAETNGGKTRAILKLGGRATLVLTTGAMTLFNWSFSALMSLIWALVLVKSLTERATRRALAFSKRRRARKAARMAARMAARAAVATPPLTPQTATQPA</sequence>
<accession>A0ABW5ADU6</accession>
<feature type="transmembrane region" description="Helical" evidence="1">
    <location>
        <begin position="330"/>
        <end position="348"/>
    </location>
</feature>
<keyword evidence="1" id="KW-0812">Transmembrane</keyword>
<keyword evidence="3" id="KW-1185">Reference proteome</keyword>
<gene>
    <name evidence="2" type="ORF">ACFSOX_02840</name>
</gene>
<evidence type="ECO:0000313" key="2">
    <source>
        <dbReference type="EMBL" id="MFD2181078.1"/>
    </source>
</evidence>
<dbReference type="RefSeq" id="WP_378476273.1">
    <property type="nucleotide sequence ID" value="NZ_JBHUIW010000002.1"/>
</dbReference>
<keyword evidence="1" id="KW-1133">Transmembrane helix</keyword>
<dbReference type="Proteomes" id="UP001597314">
    <property type="component" value="Unassembled WGS sequence"/>
</dbReference>
<comment type="caution">
    <text evidence="2">The sequence shown here is derived from an EMBL/GenBank/DDBJ whole genome shotgun (WGS) entry which is preliminary data.</text>
</comment>
<dbReference type="EMBL" id="JBHUIW010000002">
    <property type="protein sequence ID" value="MFD2181078.1"/>
    <property type="molecule type" value="Genomic_DNA"/>
</dbReference>
<proteinExistence type="predicted"/>
<protein>
    <submittedName>
        <fullName evidence="2">Uncharacterized protein</fullName>
    </submittedName>
</protein>